<gene>
    <name evidence="1" type="ORF">ACFOEV_14485</name>
</gene>
<organism evidence="1 2">
    <name type="scientific">Litchfieldella rifensis</name>
    <dbReference type="NCBI Taxonomy" id="762643"/>
    <lineage>
        <taxon>Bacteria</taxon>
        <taxon>Pseudomonadati</taxon>
        <taxon>Pseudomonadota</taxon>
        <taxon>Gammaproteobacteria</taxon>
        <taxon>Oceanospirillales</taxon>
        <taxon>Halomonadaceae</taxon>
        <taxon>Litchfieldella</taxon>
    </lineage>
</organism>
<accession>A0ABV7LQW7</accession>
<proteinExistence type="predicted"/>
<protein>
    <submittedName>
        <fullName evidence="1">Uncharacterized protein</fullName>
    </submittedName>
</protein>
<name>A0ABV7LQW7_9GAMM</name>
<dbReference type="RefSeq" id="WP_386775123.1">
    <property type="nucleotide sequence ID" value="NZ_JBHRUG010000027.1"/>
</dbReference>
<evidence type="ECO:0000313" key="1">
    <source>
        <dbReference type="EMBL" id="MFC3284803.1"/>
    </source>
</evidence>
<reference evidence="2" key="1">
    <citation type="journal article" date="2019" name="Int. J. Syst. Evol. Microbiol.">
        <title>The Global Catalogue of Microorganisms (GCM) 10K type strain sequencing project: providing services to taxonomists for standard genome sequencing and annotation.</title>
        <authorList>
            <consortium name="The Broad Institute Genomics Platform"/>
            <consortium name="The Broad Institute Genome Sequencing Center for Infectious Disease"/>
            <person name="Wu L."/>
            <person name="Ma J."/>
        </authorList>
    </citation>
    <scope>NUCLEOTIDE SEQUENCE [LARGE SCALE GENOMIC DNA]</scope>
    <source>
        <strain evidence="2">CECT 7698</strain>
    </source>
</reference>
<dbReference type="EMBL" id="JBHRUG010000027">
    <property type="protein sequence ID" value="MFC3284803.1"/>
    <property type="molecule type" value="Genomic_DNA"/>
</dbReference>
<comment type="caution">
    <text evidence="1">The sequence shown here is derived from an EMBL/GenBank/DDBJ whole genome shotgun (WGS) entry which is preliminary data.</text>
</comment>
<keyword evidence="2" id="KW-1185">Reference proteome</keyword>
<evidence type="ECO:0000313" key="2">
    <source>
        <dbReference type="Proteomes" id="UP001595579"/>
    </source>
</evidence>
<dbReference type="Proteomes" id="UP001595579">
    <property type="component" value="Unassembled WGS sequence"/>
</dbReference>
<sequence>MTSPAHNDFLPPFPRLGECYRLLSNALGTKGGDRDVDRLAREGDYDWRKIPVLQQRLISRPLRDKSSDEFADYVMATVEVMHEEYIGMVRNISVDALTRADTLPVLIEKCYAPRAASFLLNLSQGISGPNLNLLLDTDRNPIDVVFTWLEQELGVASGQLGIRLYPESVGENKNYREYLKRWREGEPLPSLVSIARLQRELQESFPERKSLAGVFIEWLITARALAFFEARAESHAELRRLIFREVLADAPPVDIGLVLSHINIASGNRLQSVCMSGLLLFEDLKLKSSKSQGDMERTRLALEQFRKLQEDQDQYGVGVYFTEWLSGRWHILAGDFQRALPCYEEAVKLSLYRSGKNLGQILKEAVFLAAKQKKLPMYKRLKHLALTLDISIYSIIDGAGDNQREIQLLASNFDLMFPERGRFPESRMSEQ</sequence>